<dbReference type="OrthoDB" id="4540492at2759"/>
<evidence type="ECO:0000256" key="3">
    <source>
        <dbReference type="ARBA" id="ARBA00022989"/>
    </source>
</evidence>
<keyword evidence="9" id="KW-1185">Reference proteome</keyword>
<feature type="domain" description="Major facilitator superfamily (MFS) profile" evidence="7">
    <location>
        <begin position="46"/>
        <end position="489"/>
    </location>
</feature>
<dbReference type="InterPro" id="IPR020846">
    <property type="entry name" value="MFS_dom"/>
</dbReference>
<dbReference type="InterPro" id="IPR045263">
    <property type="entry name" value="GLUT"/>
</dbReference>
<dbReference type="InterPro" id="IPR036259">
    <property type="entry name" value="MFS_trans_sf"/>
</dbReference>
<feature type="transmembrane region" description="Helical" evidence="6">
    <location>
        <begin position="337"/>
        <end position="356"/>
    </location>
</feature>
<proteinExistence type="inferred from homology"/>
<feature type="transmembrane region" description="Helical" evidence="6">
    <location>
        <begin position="217"/>
        <end position="235"/>
    </location>
</feature>
<feature type="transmembrane region" description="Helical" evidence="6">
    <location>
        <begin position="301"/>
        <end position="325"/>
    </location>
</feature>
<dbReference type="NCBIfam" id="TIGR00879">
    <property type="entry name" value="SP"/>
    <property type="match status" value="1"/>
</dbReference>
<evidence type="ECO:0000256" key="4">
    <source>
        <dbReference type="ARBA" id="ARBA00023136"/>
    </source>
</evidence>
<dbReference type="EMBL" id="OA882145">
    <property type="protein sequence ID" value="CAD7273228.1"/>
    <property type="molecule type" value="Genomic_DNA"/>
</dbReference>
<dbReference type="FunFam" id="1.20.1250.20:FF:000029">
    <property type="entry name" value="solute carrier family 2, facilitated glucose transporter member 4"/>
    <property type="match status" value="1"/>
</dbReference>
<dbReference type="GO" id="GO:0015149">
    <property type="term" value="F:hexose transmembrane transporter activity"/>
    <property type="evidence" value="ECO:0007669"/>
    <property type="project" value="TreeGrafter"/>
</dbReference>
<feature type="transmembrane region" description="Helical" evidence="6">
    <location>
        <begin position="187"/>
        <end position="205"/>
    </location>
</feature>
<dbReference type="PANTHER" id="PTHR23503">
    <property type="entry name" value="SOLUTE CARRIER FAMILY 2"/>
    <property type="match status" value="1"/>
</dbReference>
<comment type="similarity">
    <text evidence="5">Belongs to the major facilitator superfamily. Sugar transporter (TC 2.A.1.1) family.</text>
</comment>
<dbReference type="PROSITE" id="PS00216">
    <property type="entry name" value="SUGAR_TRANSPORT_1"/>
    <property type="match status" value="1"/>
</dbReference>
<gene>
    <name evidence="8" type="ORF">NMOB1V02_LOCUS1127</name>
</gene>
<sequence>MSSIELQESSSEPSSPAVMANQKKSSSVFSQLSLMKQDLTGFLVYAIICAVLGMFQFGFNTGVINAPQDLIKSFIADIWKDRYEKDIDGSKLDFLWSVAVSIFAIGGMIGGFSGGFVANHFGRRGGLLMNNVLGVIGGCLLGFAKSAFSYEMLIFGRFLIGVNCGLNTSLAPMYISEISPLNLRGGLGVVNQLAVTIGLLLSQILGIEQILGTASGWPILLGLALCPAVIQLVLLPMCPESPRYLLILRNREDDARKALTRLRNSLDVEDDLQEMRKEERIHSQEPEVSMMKLITSKSLRMPLIISVIMQLSQQLSGINAVFYYSVGFFESAGLSALAARGATIGVGAEMVIMTIVSIPLMESAGRRTLHLFGLGGMFIFSLFITVSLLLRATMEWASYLSVICTLCFVVFFAVGPGSIPWMITAELFSTGPRPAAMSIAVLINWLANFAVGISVPPLQRLLEDYTFVPFTVLLGGFWVFTYMFVPETRGKTFEEISRLFRRDEPKTRFVSEFIFIKSPGLLMVMLTEISHALKYL</sequence>
<comment type="subcellular location">
    <subcellularLocation>
        <location evidence="1">Membrane</location>
        <topology evidence="1">Multi-pass membrane protein</topology>
    </subcellularLocation>
</comment>
<name>A0A7R9BFU4_9CRUS</name>
<feature type="transmembrane region" description="Helical" evidence="6">
    <location>
        <begin position="467"/>
        <end position="485"/>
    </location>
</feature>
<evidence type="ECO:0000256" key="1">
    <source>
        <dbReference type="ARBA" id="ARBA00004141"/>
    </source>
</evidence>
<organism evidence="8">
    <name type="scientific">Notodromas monacha</name>
    <dbReference type="NCBI Taxonomy" id="399045"/>
    <lineage>
        <taxon>Eukaryota</taxon>
        <taxon>Metazoa</taxon>
        <taxon>Ecdysozoa</taxon>
        <taxon>Arthropoda</taxon>
        <taxon>Crustacea</taxon>
        <taxon>Oligostraca</taxon>
        <taxon>Ostracoda</taxon>
        <taxon>Podocopa</taxon>
        <taxon>Podocopida</taxon>
        <taxon>Cypridocopina</taxon>
        <taxon>Cypridoidea</taxon>
        <taxon>Cyprididae</taxon>
        <taxon>Notodromas</taxon>
    </lineage>
</organism>
<feature type="transmembrane region" description="Helical" evidence="6">
    <location>
        <begin position="396"/>
        <end position="423"/>
    </location>
</feature>
<feature type="transmembrane region" description="Helical" evidence="6">
    <location>
        <begin position="368"/>
        <end position="390"/>
    </location>
</feature>
<protein>
    <recommendedName>
        <fullName evidence="7">Major facilitator superfamily (MFS) profile domain-containing protein</fullName>
    </recommendedName>
</protein>
<feature type="transmembrane region" description="Helical" evidence="6">
    <location>
        <begin position="128"/>
        <end position="148"/>
    </location>
</feature>
<dbReference type="SUPFAM" id="SSF103473">
    <property type="entry name" value="MFS general substrate transporter"/>
    <property type="match status" value="1"/>
</dbReference>
<keyword evidence="2 6" id="KW-0812">Transmembrane</keyword>
<dbReference type="GO" id="GO:0016020">
    <property type="term" value="C:membrane"/>
    <property type="evidence" value="ECO:0007669"/>
    <property type="project" value="UniProtKB-SubCell"/>
</dbReference>
<accession>A0A7R9BFU4</accession>
<dbReference type="Pfam" id="PF00083">
    <property type="entry name" value="Sugar_tr"/>
    <property type="match status" value="1"/>
</dbReference>
<keyword evidence="5" id="KW-0813">Transport</keyword>
<dbReference type="InterPro" id="IPR005828">
    <property type="entry name" value="MFS_sugar_transport-like"/>
</dbReference>
<dbReference type="PRINTS" id="PR00171">
    <property type="entry name" value="SUGRTRNSPORT"/>
</dbReference>
<keyword evidence="4 6" id="KW-0472">Membrane</keyword>
<dbReference type="PROSITE" id="PS50850">
    <property type="entry name" value="MFS"/>
    <property type="match status" value="1"/>
</dbReference>
<feature type="transmembrane region" description="Helical" evidence="6">
    <location>
        <begin position="94"/>
        <end position="116"/>
    </location>
</feature>
<dbReference type="EMBL" id="CAJPEX010000108">
    <property type="protein sequence ID" value="CAG0913380.1"/>
    <property type="molecule type" value="Genomic_DNA"/>
</dbReference>
<reference evidence="8" key="1">
    <citation type="submission" date="2020-11" db="EMBL/GenBank/DDBJ databases">
        <authorList>
            <person name="Tran Van P."/>
        </authorList>
    </citation>
    <scope>NUCLEOTIDE SEQUENCE</scope>
</reference>
<evidence type="ECO:0000313" key="8">
    <source>
        <dbReference type="EMBL" id="CAD7273228.1"/>
    </source>
</evidence>
<evidence type="ECO:0000256" key="2">
    <source>
        <dbReference type="ARBA" id="ARBA00022692"/>
    </source>
</evidence>
<evidence type="ECO:0000256" key="5">
    <source>
        <dbReference type="RuleBase" id="RU003346"/>
    </source>
</evidence>
<dbReference type="PROSITE" id="PS00217">
    <property type="entry name" value="SUGAR_TRANSPORT_2"/>
    <property type="match status" value="1"/>
</dbReference>
<dbReference type="PANTHER" id="PTHR23503:SF128">
    <property type="entry name" value="GLUCOSE TRANSPORTER TYPE 1"/>
    <property type="match status" value="1"/>
</dbReference>
<dbReference type="InterPro" id="IPR003663">
    <property type="entry name" value="Sugar/inositol_transpt"/>
</dbReference>
<feature type="transmembrane region" description="Helical" evidence="6">
    <location>
        <begin position="435"/>
        <end position="455"/>
    </location>
</feature>
<evidence type="ECO:0000256" key="6">
    <source>
        <dbReference type="SAM" id="Phobius"/>
    </source>
</evidence>
<feature type="transmembrane region" description="Helical" evidence="6">
    <location>
        <begin position="154"/>
        <end position="175"/>
    </location>
</feature>
<evidence type="ECO:0000259" key="7">
    <source>
        <dbReference type="PROSITE" id="PS50850"/>
    </source>
</evidence>
<feature type="transmembrane region" description="Helical" evidence="6">
    <location>
        <begin position="39"/>
        <end position="59"/>
    </location>
</feature>
<dbReference type="Gene3D" id="1.20.1250.20">
    <property type="entry name" value="MFS general substrate transporter like domains"/>
    <property type="match status" value="1"/>
</dbReference>
<dbReference type="AlphaFoldDB" id="A0A7R9BFU4"/>
<keyword evidence="3 6" id="KW-1133">Transmembrane helix</keyword>
<dbReference type="Proteomes" id="UP000678499">
    <property type="component" value="Unassembled WGS sequence"/>
</dbReference>
<evidence type="ECO:0000313" key="9">
    <source>
        <dbReference type="Proteomes" id="UP000678499"/>
    </source>
</evidence>
<dbReference type="InterPro" id="IPR005829">
    <property type="entry name" value="Sugar_transporter_CS"/>
</dbReference>